<keyword evidence="2" id="KW-1185">Reference proteome</keyword>
<dbReference type="EMBL" id="JBFMIA010000397">
    <property type="protein sequence ID" value="MEW9503674.1"/>
    <property type="molecule type" value="Genomic_DNA"/>
</dbReference>
<feature type="non-terminal residue" evidence="1">
    <location>
        <position position="69"/>
    </location>
</feature>
<comment type="caution">
    <text evidence="1">The sequence shown here is derived from an EMBL/GenBank/DDBJ whole genome shotgun (WGS) entry which is preliminary data.</text>
</comment>
<evidence type="ECO:0008006" key="3">
    <source>
        <dbReference type="Google" id="ProtNLM"/>
    </source>
</evidence>
<protein>
    <recommendedName>
        <fullName evidence="3">Tetratricopeptide repeat protein</fullName>
    </recommendedName>
</protein>
<organism evidence="1 2">
    <name type="scientific">Jeotgalibacillus marinus</name>
    <dbReference type="NCBI Taxonomy" id="86667"/>
    <lineage>
        <taxon>Bacteria</taxon>
        <taxon>Bacillati</taxon>
        <taxon>Bacillota</taxon>
        <taxon>Bacilli</taxon>
        <taxon>Bacillales</taxon>
        <taxon>Caryophanaceae</taxon>
        <taxon>Jeotgalibacillus</taxon>
    </lineage>
</organism>
<reference evidence="1 2" key="1">
    <citation type="journal article" date="1979" name="Int. J. Syst. Evol. Microbiol.">
        <title>Bacillus globisporus subsp. marinus subsp. nov.</title>
        <authorList>
            <person name="Liu H."/>
        </authorList>
    </citation>
    <scope>NUCLEOTIDE SEQUENCE [LARGE SCALE GENOMIC DNA]</scope>
    <source>
        <strain evidence="1 2">DSM 1297</strain>
    </source>
</reference>
<accession>A0ABV3Q9Y2</accession>
<proteinExistence type="predicted"/>
<evidence type="ECO:0000313" key="1">
    <source>
        <dbReference type="EMBL" id="MEW9503674.1"/>
    </source>
</evidence>
<name>A0ABV3Q9Y2_9BACL</name>
<sequence length="69" mass="7807">NYTVALEHFLASNRLSANRNVQYNIARAYEQLGRFPEAYRYYVGALIGESDEKTKKGVEDAIARVAPKV</sequence>
<dbReference type="RefSeq" id="WP_367781131.1">
    <property type="nucleotide sequence ID" value="NZ_JBFMIA010000397.1"/>
</dbReference>
<feature type="non-terminal residue" evidence="1">
    <location>
        <position position="1"/>
    </location>
</feature>
<dbReference type="Proteomes" id="UP001556040">
    <property type="component" value="Unassembled WGS sequence"/>
</dbReference>
<evidence type="ECO:0000313" key="2">
    <source>
        <dbReference type="Proteomes" id="UP001556040"/>
    </source>
</evidence>
<gene>
    <name evidence="1" type="ORF">AB1471_18295</name>
</gene>